<dbReference type="PROSITE" id="PS50297">
    <property type="entry name" value="ANK_REP_REGION"/>
    <property type="match status" value="2"/>
</dbReference>
<evidence type="ECO:0000313" key="4">
    <source>
        <dbReference type="EMBL" id="KAL0190616.1"/>
    </source>
</evidence>
<comment type="caution">
    <text evidence="4">The sequence shown here is derived from an EMBL/GenBank/DDBJ whole genome shotgun (WGS) entry which is preliminary data.</text>
</comment>
<accession>A0ABD0QWJ8</accession>
<keyword evidence="2 3" id="KW-0040">ANK repeat</keyword>
<dbReference type="PANTHER" id="PTHR24198">
    <property type="entry name" value="ANKYRIN REPEAT AND PROTEIN KINASE DOMAIN-CONTAINING PROTEIN"/>
    <property type="match status" value="1"/>
</dbReference>
<proteinExistence type="predicted"/>
<dbReference type="InterPro" id="IPR036770">
    <property type="entry name" value="Ankyrin_rpt-contain_sf"/>
</dbReference>
<dbReference type="SMART" id="SM00248">
    <property type="entry name" value="ANK"/>
    <property type="match status" value="2"/>
</dbReference>
<dbReference type="PROSITE" id="PS50088">
    <property type="entry name" value="ANK_REPEAT"/>
    <property type="match status" value="2"/>
</dbReference>
<dbReference type="Gene3D" id="1.25.40.20">
    <property type="entry name" value="Ankyrin repeat-containing domain"/>
    <property type="match status" value="1"/>
</dbReference>
<dbReference type="Proteomes" id="UP001529510">
    <property type="component" value="Unassembled WGS sequence"/>
</dbReference>
<dbReference type="Pfam" id="PF12796">
    <property type="entry name" value="Ank_2"/>
    <property type="match status" value="1"/>
</dbReference>
<feature type="non-terminal residue" evidence="4">
    <location>
        <position position="128"/>
    </location>
</feature>
<evidence type="ECO:0000313" key="5">
    <source>
        <dbReference type="Proteomes" id="UP001529510"/>
    </source>
</evidence>
<dbReference type="InterPro" id="IPR002110">
    <property type="entry name" value="Ankyrin_rpt"/>
</dbReference>
<gene>
    <name evidence="4" type="ORF">M9458_013314</name>
</gene>
<organism evidence="4 5">
    <name type="scientific">Cirrhinus mrigala</name>
    <name type="common">Mrigala</name>
    <dbReference type="NCBI Taxonomy" id="683832"/>
    <lineage>
        <taxon>Eukaryota</taxon>
        <taxon>Metazoa</taxon>
        <taxon>Chordata</taxon>
        <taxon>Craniata</taxon>
        <taxon>Vertebrata</taxon>
        <taxon>Euteleostomi</taxon>
        <taxon>Actinopterygii</taxon>
        <taxon>Neopterygii</taxon>
        <taxon>Teleostei</taxon>
        <taxon>Ostariophysi</taxon>
        <taxon>Cypriniformes</taxon>
        <taxon>Cyprinidae</taxon>
        <taxon>Labeoninae</taxon>
        <taxon>Labeonini</taxon>
        <taxon>Cirrhinus</taxon>
    </lineage>
</organism>
<evidence type="ECO:0000256" key="2">
    <source>
        <dbReference type="ARBA" id="ARBA00023043"/>
    </source>
</evidence>
<protein>
    <submittedName>
        <fullName evidence="4">Uncharacterized protein</fullName>
    </submittedName>
</protein>
<sequence>MTAVDKEGLTPLGWACLKGQKKVVEFMVERGAQIDHTDKHGRTPLDLAAFYGDADIVSRDNLSLCRHFHLSIMPVSYLSNLFQVHYLVECGAAIEHMDYSGMRPLDRAIGSRNTSVVVTLLKKGAKLG</sequence>
<keyword evidence="5" id="KW-1185">Reference proteome</keyword>
<reference evidence="4 5" key="1">
    <citation type="submission" date="2024-05" db="EMBL/GenBank/DDBJ databases">
        <title>Genome sequencing and assembly of Indian major carp, Cirrhinus mrigala (Hamilton, 1822).</title>
        <authorList>
            <person name="Mohindra V."/>
            <person name="Chowdhury L.M."/>
            <person name="Lal K."/>
            <person name="Jena J.K."/>
        </authorList>
    </citation>
    <scope>NUCLEOTIDE SEQUENCE [LARGE SCALE GENOMIC DNA]</scope>
    <source>
        <strain evidence="4">CM1030</strain>
        <tissue evidence="4">Blood</tissue>
    </source>
</reference>
<dbReference type="AlphaFoldDB" id="A0ABD0QWJ8"/>
<evidence type="ECO:0000256" key="1">
    <source>
        <dbReference type="ARBA" id="ARBA00022737"/>
    </source>
</evidence>
<dbReference type="SUPFAM" id="SSF48403">
    <property type="entry name" value="Ankyrin repeat"/>
    <property type="match status" value="1"/>
</dbReference>
<evidence type="ECO:0000256" key="3">
    <source>
        <dbReference type="PROSITE-ProRule" id="PRU00023"/>
    </source>
</evidence>
<keyword evidence="1" id="KW-0677">Repeat</keyword>
<dbReference type="PANTHER" id="PTHR24198:SF194">
    <property type="entry name" value="INVERSIN-A"/>
    <property type="match status" value="1"/>
</dbReference>
<feature type="repeat" description="ANK" evidence="3">
    <location>
        <begin position="7"/>
        <end position="39"/>
    </location>
</feature>
<dbReference type="EMBL" id="JAMKFB020000006">
    <property type="protein sequence ID" value="KAL0190616.1"/>
    <property type="molecule type" value="Genomic_DNA"/>
</dbReference>
<feature type="repeat" description="ANK" evidence="3">
    <location>
        <begin position="100"/>
        <end position="128"/>
    </location>
</feature>
<name>A0ABD0QWJ8_CIRMR</name>